<dbReference type="PANTHER" id="PTHR11579:SF0">
    <property type="entry name" value="PROTEIN-L-ISOASPARTATE(D-ASPARTATE) O-METHYLTRANSFERASE"/>
    <property type="match status" value="1"/>
</dbReference>
<keyword evidence="3 7" id="KW-0963">Cytoplasm</keyword>
<dbReference type="GO" id="GO:0004719">
    <property type="term" value="F:protein-L-isoaspartate (D-aspartate) O-methyltransferase activity"/>
    <property type="evidence" value="ECO:0007669"/>
    <property type="project" value="UniProtKB-EC"/>
</dbReference>
<evidence type="ECO:0000256" key="1">
    <source>
        <dbReference type="ARBA" id="ARBA00004496"/>
    </source>
</evidence>
<dbReference type="EC" id="2.1.1.77" evidence="7"/>
<dbReference type="PROSITE" id="PS01279">
    <property type="entry name" value="PCMT"/>
    <property type="match status" value="1"/>
</dbReference>
<evidence type="ECO:0000313" key="8">
    <source>
        <dbReference type="EMBL" id="UVF22442.1"/>
    </source>
</evidence>
<dbReference type="RefSeq" id="WP_173948980.1">
    <property type="nucleotide sequence ID" value="NZ_CP102846.1"/>
</dbReference>
<keyword evidence="5 7" id="KW-0808">Transferase</keyword>
<dbReference type="Proteomes" id="UP001017257">
    <property type="component" value="Plasmid pR24_1"/>
</dbReference>
<keyword evidence="8" id="KW-0614">Plasmid</keyword>
<evidence type="ECO:0000256" key="2">
    <source>
        <dbReference type="ARBA" id="ARBA00005369"/>
    </source>
</evidence>
<keyword evidence="4 7" id="KW-0489">Methyltransferase</keyword>
<evidence type="ECO:0000256" key="4">
    <source>
        <dbReference type="ARBA" id="ARBA00022603"/>
    </source>
</evidence>
<comment type="function">
    <text evidence="7">Catalyzes the methyl esterification of L-isoaspartyl residues in peptides and proteins that result from spontaneous decomposition of normal L-aspartyl and L-asparaginyl residues. It plays a role in the repair and/or degradation of damaged proteins.</text>
</comment>
<dbReference type="NCBIfam" id="TIGR00080">
    <property type="entry name" value="pimt"/>
    <property type="match status" value="1"/>
</dbReference>
<geneLocation type="plasmid" evidence="8 9">
    <name>pR24_1</name>
</geneLocation>
<dbReference type="NCBIfam" id="NF001453">
    <property type="entry name" value="PRK00312.1"/>
    <property type="match status" value="1"/>
</dbReference>
<evidence type="ECO:0000256" key="3">
    <source>
        <dbReference type="ARBA" id="ARBA00022490"/>
    </source>
</evidence>
<evidence type="ECO:0000256" key="6">
    <source>
        <dbReference type="ARBA" id="ARBA00022691"/>
    </source>
</evidence>
<feature type="active site" evidence="7">
    <location>
        <position position="76"/>
    </location>
</feature>
<dbReference type="GO" id="GO:0032259">
    <property type="term" value="P:methylation"/>
    <property type="evidence" value="ECO:0007669"/>
    <property type="project" value="UniProtKB-KW"/>
</dbReference>
<organism evidence="8 9">
    <name type="scientific">Microvirga terrae</name>
    <dbReference type="NCBI Taxonomy" id="2740529"/>
    <lineage>
        <taxon>Bacteria</taxon>
        <taxon>Pseudomonadati</taxon>
        <taxon>Pseudomonadota</taxon>
        <taxon>Alphaproteobacteria</taxon>
        <taxon>Hyphomicrobiales</taxon>
        <taxon>Methylobacteriaceae</taxon>
        <taxon>Microvirga</taxon>
    </lineage>
</organism>
<comment type="subcellular location">
    <subcellularLocation>
        <location evidence="1 7">Cytoplasm</location>
    </subcellularLocation>
</comment>
<comment type="similarity">
    <text evidence="2 7">Belongs to the methyltransferase superfamily. L-isoaspartyl/D-aspartyl protein methyltransferase family.</text>
</comment>
<accession>A0ABY5S011</accession>
<dbReference type="Pfam" id="PF01135">
    <property type="entry name" value="PCMT"/>
    <property type="match status" value="1"/>
</dbReference>
<evidence type="ECO:0000256" key="7">
    <source>
        <dbReference type="HAMAP-Rule" id="MF_00090"/>
    </source>
</evidence>
<dbReference type="Gene3D" id="3.40.50.150">
    <property type="entry name" value="Vaccinia Virus protein VP39"/>
    <property type="match status" value="1"/>
</dbReference>
<sequence length="225" mass="24596">MKPMTEVHLAILRRHMTEVVALHADLMSEEIGKATLGERVLDAMRRVRRHLFVPPELAAIAYHDTPLPIGFDKTVSQPFICALMTDLLDPQPHEAVLEIGTGLGYQAAVVAELARQVWTVELVEEFASHAEARLSQLGYGNVAIRVGDGTRGWLEHGPFDKILVTAAAEVPPTALLEQLAPGGRMVLPLGPAEIQHLTVIDKADDGRISMRTVIPVRFGVLETVI</sequence>
<dbReference type="EMBL" id="CP102846">
    <property type="protein sequence ID" value="UVF22442.1"/>
    <property type="molecule type" value="Genomic_DNA"/>
</dbReference>
<dbReference type="HAMAP" id="MF_00090">
    <property type="entry name" value="PIMT"/>
    <property type="match status" value="1"/>
</dbReference>
<dbReference type="CDD" id="cd02440">
    <property type="entry name" value="AdoMet_MTases"/>
    <property type="match status" value="1"/>
</dbReference>
<dbReference type="PANTHER" id="PTHR11579">
    <property type="entry name" value="PROTEIN-L-ISOASPARTATE O-METHYLTRANSFERASE"/>
    <property type="match status" value="1"/>
</dbReference>
<keyword evidence="9" id="KW-1185">Reference proteome</keyword>
<name>A0ABY5S011_9HYPH</name>
<reference evidence="8" key="1">
    <citation type="submission" date="2022-08" db="EMBL/GenBank/DDBJ databases">
        <title>Microvirga terrae sp. nov., isolated from soil.</title>
        <authorList>
            <person name="Kim K.H."/>
            <person name="Seo Y.L."/>
            <person name="Kim J.M."/>
            <person name="Lee J.K."/>
            <person name="Han D.M."/>
            <person name="Jeon C.O."/>
        </authorList>
    </citation>
    <scope>NUCLEOTIDE SEQUENCE</scope>
    <source>
        <strain evidence="8">R24</strain>
        <plasmid evidence="8">pR24_1</plasmid>
    </source>
</reference>
<comment type="catalytic activity">
    <reaction evidence="7">
        <text>[protein]-L-isoaspartate + S-adenosyl-L-methionine = [protein]-L-isoaspartate alpha-methyl ester + S-adenosyl-L-homocysteine</text>
        <dbReference type="Rhea" id="RHEA:12705"/>
        <dbReference type="Rhea" id="RHEA-COMP:12143"/>
        <dbReference type="Rhea" id="RHEA-COMP:12144"/>
        <dbReference type="ChEBI" id="CHEBI:57856"/>
        <dbReference type="ChEBI" id="CHEBI:59789"/>
        <dbReference type="ChEBI" id="CHEBI:90596"/>
        <dbReference type="ChEBI" id="CHEBI:90598"/>
        <dbReference type="EC" id="2.1.1.77"/>
    </reaction>
</comment>
<evidence type="ECO:0000256" key="5">
    <source>
        <dbReference type="ARBA" id="ARBA00022679"/>
    </source>
</evidence>
<dbReference type="InterPro" id="IPR029063">
    <property type="entry name" value="SAM-dependent_MTases_sf"/>
</dbReference>
<dbReference type="SUPFAM" id="SSF53335">
    <property type="entry name" value="S-adenosyl-L-methionine-dependent methyltransferases"/>
    <property type="match status" value="1"/>
</dbReference>
<keyword evidence="6 7" id="KW-0949">S-adenosyl-L-methionine</keyword>
<evidence type="ECO:0000313" key="9">
    <source>
        <dbReference type="Proteomes" id="UP001017257"/>
    </source>
</evidence>
<protein>
    <recommendedName>
        <fullName evidence="7">Protein-L-isoaspartate O-methyltransferase</fullName>
        <ecNumber evidence="7">2.1.1.77</ecNumber>
    </recommendedName>
    <alternativeName>
        <fullName evidence="7">L-isoaspartyl protein carboxyl methyltransferase</fullName>
    </alternativeName>
    <alternativeName>
        <fullName evidence="7">Protein L-isoaspartyl methyltransferase</fullName>
    </alternativeName>
    <alternativeName>
        <fullName evidence="7">Protein-beta-aspartate methyltransferase</fullName>
        <shortName evidence="7">PIMT</shortName>
    </alternativeName>
</protein>
<gene>
    <name evidence="7" type="primary">pcm</name>
    <name evidence="8" type="ORF">HPT29_025125</name>
</gene>
<proteinExistence type="inferred from homology"/>
<dbReference type="InterPro" id="IPR000682">
    <property type="entry name" value="PCMT"/>
</dbReference>